<comment type="cofactor">
    <cofactor evidence="1 10">
        <name>Fe(2+)</name>
        <dbReference type="ChEBI" id="CHEBI:29033"/>
    </cofactor>
</comment>
<feature type="binding site" evidence="9">
    <location>
        <position position="289"/>
    </location>
    <ligand>
        <name>Fe cation</name>
        <dbReference type="ChEBI" id="CHEBI:24875"/>
    </ligand>
</feature>
<feature type="binding site" evidence="9">
    <location>
        <position position="284"/>
    </location>
    <ligand>
        <name>Fe cation</name>
        <dbReference type="ChEBI" id="CHEBI:24875"/>
    </ligand>
</feature>
<evidence type="ECO:0000313" key="15">
    <source>
        <dbReference type="WBParaSite" id="NBR_0002125001-mRNA-1"/>
    </source>
</evidence>
<dbReference type="GO" id="GO:0004505">
    <property type="term" value="F:phenylalanine 4-monooxygenase activity"/>
    <property type="evidence" value="ECO:0007669"/>
    <property type="project" value="UniProtKB-EC"/>
</dbReference>
<evidence type="ECO:0000256" key="9">
    <source>
        <dbReference type="PIRSR" id="PIRSR000336-1"/>
    </source>
</evidence>
<dbReference type="Pfam" id="PF01842">
    <property type="entry name" value="ACT"/>
    <property type="match status" value="1"/>
</dbReference>
<evidence type="ECO:0000313" key="14">
    <source>
        <dbReference type="Proteomes" id="UP000271162"/>
    </source>
</evidence>
<dbReference type="EC" id="1.14.16.1" evidence="4"/>
<dbReference type="InterPro" id="IPR036329">
    <property type="entry name" value="Aro-AA_hydroxylase_C_sf"/>
</dbReference>
<gene>
    <name evidence="13" type="ORF">NBR_LOCUS21251</name>
</gene>
<accession>A0A0N4YVH8</accession>
<dbReference type="InterPro" id="IPR001273">
    <property type="entry name" value="ArAA_hydroxylase"/>
</dbReference>
<dbReference type="PROSITE" id="PS00367">
    <property type="entry name" value="BH4_AAA_HYDROXYL_1"/>
    <property type="match status" value="1"/>
</dbReference>
<comment type="similarity">
    <text evidence="3">Belongs to the biopterin-dependent aromatic amino acid hydroxylase family.</text>
</comment>
<dbReference type="OMA" id="FHDEVYR"/>
<evidence type="ECO:0000259" key="11">
    <source>
        <dbReference type="PROSITE" id="PS51410"/>
    </source>
</evidence>
<dbReference type="FunFam" id="1.10.800.10:FF:000004">
    <property type="entry name" value="Tyrosine 3-monooxygenase"/>
    <property type="match status" value="1"/>
</dbReference>
<evidence type="ECO:0000256" key="3">
    <source>
        <dbReference type="ARBA" id="ARBA00009712"/>
    </source>
</evidence>
<keyword evidence="6" id="KW-0560">Oxidoreductase</keyword>
<reference evidence="13 14" key="2">
    <citation type="submission" date="2018-11" db="EMBL/GenBank/DDBJ databases">
        <authorList>
            <consortium name="Pathogen Informatics"/>
        </authorList>
    </citation>
    <scope>NUCLEOTIDE SEQUENCE [LARGE SCALE GENOMIC DNA]</scope>
</reference>
<comment type="subcellular location">
    <subcellularLocation>
        <location evidence="2">Cytoplasm</location>
    </subcellularLocation>
</comment>
<dbReference type="GO" id="GO:0006576">
    <property type="term" value="P:biogenic amine metabolic process"/>
    <property type="evidence" value="ECO:0007669"/>
    <property type="project" value="UniProtKB-ARBA"/>
</dbReference>
<dbReference type="SUPFAM" id="SSF56534">
    <property type="entry name" value="Aromatic aminoacid monoxygenases, catalytic and oligomerization domains"/>
    <property type="match status" value="1"/>
</dbReference>
<reference evidence="15" key="1">
    <citation type="submission" date="2017-02" db="UniProtKB">
        <authorList>
            <consortium name="WormBaseParasite"/>
        </authorList>
    </citation>
    <scope>IDENTIFICATION</scope>
</reference>
<evidence type="ECO:0000256" key="2">
    <source>
        <dbReference type="ARBA" id="ARBA00004496"/>
    </source>
</evidence>
<evidence type="ECO:0000256" key="8">
    <source>
        <dbReference type="ARBA" id="ARBA00023033"/>
    </source>
</evidence>
<evidence type="ECO:0000313" key="13">
    <source>
        <dbReference type="EMBL" id="VDL84997.1"/>
    </source>
</evidence>
<dbReference type="PANTHER" id="PTHR11473:SF24">
    <property type="entry name" value="PHENYLALANINE-4-HYDROXYLASE"/>
    <property type="match status" value="1"/>
</dbReference>
<dbReference type="PIRSF" id="PIRSF000336">
    <property type="entry name" value="TH"/>
    <property type="match status" value="1"/>
</dbReference>
<evidence type="ECO:0000256" key="10">
    <source>
        <dbReference type="PIRSR" id="PIRSR601273-2"/>
    </source>
</evidence>
<dbReference type="EMBL" id="UYSL01026092">
    <property type="protein sequence ID" value="VDL84997.1"/>
    <property type="molecule type" value="Genomic_DNA"/>
</dbReference>
<dbReference type="SUPFAM" id="SSF55021">
    <property type="entry name" value="ACT-like"/>
    <property type="match status" value="1"/>
</dbReference>
<evidence type="ECO:0000259" key="12">
    <source>
        <dbReference type="PROSITE" id="PS51671"/>
    </source>
</evidence>
<evidence type="ECO:0000256" key="4">
    <source>
        <dbReference type="ARBA" id="ARBA00011995"/>
    </source>
</evidence>
<dbReference type="PANTHER" id="PTHR11473">
    <property type="entry name" value="AROMATIC AMINO ACID HYDROXYLASE"/>
    <property type="match status" value="1"/>
</dbReference>
<dbReference type="Gene3D" id="1.10.800.10">
    <property type="entry name" value="Aromatic amino acid hydroxylase"/>
    <property type="match status" value="1"/>
</dbReference>
<keyword evidence="5 9" id="KW-0479">Metal-binding</keyword>
<dbReference type="CDD" id="cd04904">
    <property type="entry name" value="ACT_AAAH"/>
    <property type="match status" value="1"/>
</dbReference>
<dbReference type="InterPro" id="IPR045865">
    <property type="entry name" value="ACT-like_dom_sf"/>
</dbReference>
<dbReference type="GO" id="GO:0005737">
    <property type="term" value="C:cytoplasm"/>
    <property type="evidence" value="ECO:0007669"/>
    <property type="project" value="UniProtKB-SubCell"/>
</dbReference>
<organism evidence="15">
    <name type="scientific">Nippostrongylus brasiliensis</name>
    <name type="common">Rat hookworm</name>
    <dbReference type="NCBI Taxonomy" id="27835"/>
    <lineage>
        <taxon>Eukaryota</taxon>
        <taxon>Metazoa</taxon>
        <taxon>Ecdysozoa</taxon>
        <taxon>Nematoda</taxon>
        <taxon>Chromadorea</taxon>
        <taxon>Rhabditida</taxon>
        <taxon>Rhabditina</taxon>
        <taxon>Rhabditomorpha</taxon>
        <taxon>Strongyloidea</taxon>
        <taxon>Heligmosomidae</taxon>
        <taxon>Nippostrongylus</taxon>
    </lineage>
</organism>
<evidence type="ECO:0000256" key="1">
    <source>
        <dbReference type="ARBA" id="ARBA00001954"/>
    </source>
</evidence>
<dbReference type="PROSITE" id="PS51410">
    <property type="entry name" value="BH4_AAA_HYDROXYL_2"/>
    <property type="match status" value="1"/>
</dbReference>
<proteinExistence type="inferred from homology"/>
<dbReference type="AlphaFoldDB" id="A0A0N4YVH8"/>
<dbReference type="STRING" id="27835.A0A0N4YVH8"/>
<dbReference type="InterPro" id="IPR002912">
    <property type="entry name" value="ACT_dom"/>
</dbReference>
<keyword evidence="8" id="KW-0503">Monooxygenase</keyword>
<dbReference type="InterPro" id="IPR036951">
    <property type="entry name" value="ArAA_hydroxylase_sf"/>
</dbReference>
<dbReference type="GO" id="GO:0005506">
    <property type="term" value="F:iron ion binding"/>
    <property type="evidence" value="ECO:0007669"/>
    <property type="project" value="InterPro"/>
</dbReference>
<dbReference type="InterPro" id="IPR019773">
    <property type="entry name" value="Tyrosine_3-monooxygenase-like"/>
</dbReference>
<feature type="domain" description="Biopterin-dependent aromatic amino acid hydroxylase family profile" evidence="11">
    <location>
        <begin position="105"/>
        <end position="366"/>
    </location>
</feature>
<name>A0A0N4YVH8_NIPBR</name>
<evidence type="ECO:0000256" key="5">
    <source>
        <dbReference type="ARBA" id="ARBA00022723"/>
    </source>
</evidence>
<dbReference type="PROSITE" id="PS51671">
    <property type="entry name" value="ACT"/>
    <property type="match status" value="1"/>
</dbReference>
<feature type="domain" description="ACT" evidence="12">
    <location>
        <begin position="31"/>
        <end position="112"/>
    </location>
</feature>
<evidence type="ECO:0000256" key="7">
    <source>
        <dbReference type="ARBA" id="ARBA00023004"/>
    </source>
</evidence>
<sequence length="366" mass="41707">MPPTQLVDEDFLKYTMVSYVAHENADAGRTTIIFTLKEKPGALAETLKIFQAHDVNLSHIESRPSKTHSGCYEILVECTEDSDQSKIEELIQLFKKKGDGLMVQDWNTRSKQNKDSVPWFPRKISDIDQFANRILSYGAELDADHPGFKDTTYRARRKFFADIAFNYRYGEKIPRVDYTAEEIDTWRVVYNELVSLYPTHACKEFNYIFPLLQQNCGFRADNIPQLQDVSDFLKDCTGFTLRPVAGLLSSRDFLAGLAFRVFHSTQYIRHHSSPKYTPEPDICHELLGHVPLFADTDFAQFSQEIGLASLGASDDVIKQLATLYWFTIEFGICLQNGEKKAYGAGLLSSFGELQYSLSDKVRLLGK</sequence>
<keyword evidence="14" id="KW-1185">Reference proteome</keyword>
<evidence type="ECO:0000256" key="6">
    <source>
        <dbReference type="ARBA" id="ARBA00023002"/>
    </source>
</evidence>
<dbReference type="Pfam" id="PF00351">
    <property type="entry name" value="Biopterin_H"/>
    <property type="match status" value="1"/>
</dbReference>
<protein>
    <recommendedName>
        <fullName evidence="4">phenylalanine 4-monooxygenase</fullName>
        <ecNumber evidence="4">1.14.16.1</ecNumber>
    </recommendedName>
</protein>
<feature type="binding site" evidence="9">
    <location>
        <position position="329"/>
    </location>
    <ligand>
        <name>Fe cation</name>
        <dbReference type="ChEBI" id="CHEBI:24875"/>
    </ligand>
</feature>
<keyword evidence="7 9" id="KW-0408">Iron</keyword>
<dbReference type="GO" id="GO:0046189">
    <property type="term" value="P:phenol-containing compound biosynthetic process"/>
    <property type="evidence" value="ECO:0007669"/>
    <property type="project" value="UniProtKB-ARBA"/>
</dbReference>
<dbReference type="WBParaSite" id="NBR_0002125001-mRNA-1">
    <property type="protein sequence ID" value="NBR_0002125001-mRNA-1"/>
    <property type="gene ID" value="NBR_0002125001"/>
</dbReference>
<dbReference type="PRINTS" id="PR00372">
    <property type="entry name" value="FYWHYDRXLASE"/>
</dbReference>
<dbReference type="InterPro" id="IPR018301">
    <property type="entry name" value="ArAA_hydroxylase_Fe/CU_BS"/>
</dbReference>
<dbReference type="Proteomes" id="UP000271162">
    <property type="component" value="Unassembled WGS sequence"/>
</dbReference>
<dbReference type="InterPro" id="IPR019774">
    <property type="entry name" value="Aromatic-AA_hydroxylase_C"/>
</dbReference>